<dbReference type="CDD" id="cd01949">
    <property type="entry name" value="GGDEF"/>
    <property type="match status" value="1"/>
</dbReference>
<keyword evidence="1" id="KW-0812">Transmembrane</keyword>
<dbReference type="GO" id="GO:0043709">
    <property type="term" value="P:cell adhesion involved in single-species biofilm formation"/>
    <property type="evidence" value="ECO:0007669"/>
    <property type="project" value="TreeGrafter"/>
</dbReference>
<dbReference type="Proteomes" id="UP000585638">
    <property type="component" value="Unassembled WGS sequence"/>
</dbReference>
<dbReference type="AlphaFoldDB" id="A0A7W9KHH1"/>
<feature type="transmembrane region" description="Helical" evidence="1">
    <location>
        <begin position="52"/>
        <end position="73"/>
    </location>
</feature>
<feature type="transmembrane region" description="Helical" evidence="1">
    <location>
        <begin position="85"/>
        <end position="110"/>
    </location>
</feature>
<evidence type="ECO:0000313" key="4">
    <source>
        <dbReference type="Proteomes" id="UP000585638"/>
    </source>
</evidence>
<dbReference type="SUPFAM" id="SSF55073">
    <property type="entry name" value="Nucleotide cyclase"/>
    <property type="match status" value="1"/>
</dbReference>
<feature type="transmembrane region" description="Helical" evidence="1">
    <location>
        <begin position="190"/>
        <end position="208"/>
    </location>
</feature>
<keyword evidence="4" id="KW-1185">Reference proteome</keyword>
<dbReference type="Pfam" id="PF00990">
    <property type="entry name" value="GGDEF"/>
    <property type="match status" value="1"/>
</dbReference>
<dbReference type="RefSeq" id="WP_312890209.1">
    <property type="nucleotide sequence ID" value="NZ_BAAAWY010000001.1"/>
</dbReference>
<keyword evidence="1" id="KW-0472">Membrane</keyword>
<evidence type="ECO:0000256" key="1">
    <source>
        <dbReference type="SAM" id="Phobius"/>
    </source>
</evidence>
<dbReference type="InterPro" id="IPR029787">
    <property type="entry name" value="Nucleotide_cyclase"/>
</dbReference>
<name>A0A7W9KHH1_9PSEU</name>
<protein>
    <submittedName>
        <fullName evidence="3">Diguanylate cyclase (GGDEF)-like protein</fullName>
    </submittedName>
</protein>
<comment type="caution">
    <text evidence="3">The sequence shown here is derived from an EMBL/GenBank/DDBJ whole genome shotgun (WGS) entry which is preliminary data.</text>
</comment>
<evidence type="ECO:0000259" key="2">
    <source>
        <dbReference type="PROSITE" id="PS50887"/>
    </source>
</evidence>
<feature type="domain" description="GGDEF" evidence="2">
    <location>
        <begin position="267"/>
        <end position="404"/>
    </location>
</feature>
<dbReference type="SMART" id="SM00267">
    <property type="entry name" value="GGDEF"/>
    <property type="match status" value="1"/>
</dbReference>
<feature type="transmembrane region" description="Helical" evidence="1">
    <location>
        <begin position="20"/>
        <end position="40"/>
    </location>
</feature>
<dbReference type="GO" id="GO:0052621">
    <property type="term" value="F:diguanylate cyclase activity"/>
    <property type="evidence" value="ECO:0007669"/>
    <property type="project" value="TreeGrafter"/>
</dbReference>
<dbReference type="GO" id="GO:0005886">
    <property type="term" value="C:plasma membrane"/>
    <property type="evidence" value="ECO:0007669"/>
    <property type="project" value="TreeGrafter"/>
</dbReference>
<sequence>MTIGLALRDWSMWTLPRPALVYWMSVDLAALAVGGYVMAATAPPTLEDLGRFGAIACTGLVVIVITAIATQLSNETRRNPWALHICYLSAGLLVLPPNLVLLLLLGPALYGVLGPGPDAHRWLFTLAATTLSVFAARATIGWQHPNWDFGMLVLGGIVLLMTRAVLVAVGLRLRAPSAGADEVFGEPIDVVLGIVAASTGALMALAVLSDPIRALLAGPPMFLLERAAQLPQWRRSAQRDAKTGLSNAVHWDLRARDELAKASARRRPVAMMLLDLDHFKRVNDRVGHLAGDAALAAVARELRGSVRSGDVVGRFGGEEFVVLLPDTGPGVAESVAERVRHAISLLRVATTAADGQAHVLSGLTVSIGVSTSDRYGYDVSALLVAADSALLSAKGYGRNLVAMA</sequence>
<evidence type="ECO:0000313" key="3">
    <source>
        <dbReference type="EMBL" id="MBB5892682.1"/>
    </source>
</evidence>
<dbReference type="NCBIfam" id="TIGR00254">
    <property type="entry name" value="GGDEF"/>
    <property type="match status" value="1"/>
</dbReference>
<gene>
    <name evidence="3" type="ORF">BJ998_003878</name>
</gene>
<dbReference type="PROSITE" id="PS50887">
    <property type="entry name" value="GGDEF"/>
    <property type="match status" value="1"/>
</dbReference>
<dbReference type="PANTHER" id="PTHR45138">
    <property type="entry name" value="REGULATORY COMPONENTS OF SENSORY TRANSDUCTION SYSTEM"/>
    <property type="match status" value="1"/>
</dbReference>
<feature type="transmembrane region" description="Helical" evidence="1">
    <location>
        <begin position="149"/>
        <end position="170"/>
    </location>
</feature>
<dbReference type="InterPro" id="IPR050469">
    <property type="entry name" value="Diguanylate_Cyclase"/>
</dbReference>
<dbReference type="PANTHER" id="PTHR45138:SF9">
    <property type="entry name" value="DIGUANYLATE CYCLASE DGCM-RELATED"/>
    <property type="match status" value="1"/>
</dbReference>
<dbReference type="EMBL" id="JACHIR010000001">
    <property type="protein sequence ID" value="MBB5892682.1"/>
    <property type="molecule type" value="Genomic_DNA"/>
</dbReference>
<dbReference type="GO" id="GO:1902201">
    <property type="term" value="P:negative regulation of bacterial-type flagellum-dependent cell motility"/>
    <property type="evidence" value="ECO:0007669"/>
    <property type="project" value="TreeGrafter"/>
</dbReference>
<dbReference type="FunFam" id="3.30.70.270:FF:000001">
    <property type="entry name" value="Diguanylate cyclase domain protein"/>
    <property type="match status" value="1"/>
</dbReference>
<dbReference type="InterPro" id="IPR000160">
    <property type="entry name" value="GGDEF_dom"/>
</dbReference>
<reference evidence="3 4" key="1">
    <citation type="submission" date="2020-08" db="EMBL/GenBank/DDBJ databases">
        <title>Sequencing the genomes of 1000 actinobacteria strains.</title>
        <authorList>
            <person name="Klenk H.-P."/>
        </authorList>
    </citation>
    <scope>NUCLEOTIDE SEQUENCE [LARGE SCALE GENOMIC DNA]</scope>
    <source>
        <strain evidence="3 4">DSM 43851</strain>
    </source>
</reference>
<dbReference type="Gene3D" id="3.30.70.270">
    <property type="match status" value="1"/>
</dbReference>
<proteinExistence type="predicted"/>
<accession>A0A7W9KHH1</accession>
<dbReference type="InterPro" id="IPR043128">
    <property type="entry name" value="Rev_trsase/Diguanyl_cyclase"/>
</dbReference>
<keyword evidence="1" id="KW-1133">Transmembrane helix</keyword>
<feature type="transmembrane region" description="Helical" evidence="1">
    <location>
        <begin position="122"/>
        <end position="142"/>
    </location>
</feature>
<organism evidence="3 4">
    <name type="scientific">Kutzneria kofuensis</name>
    <dbReference type="NCBI Taxonomy" id="103725"/>
    <lineage>
        <taxon>Bacteria</taxon>
        <taxon>Bacillati</taxon>
        <taxon>Actinomycetota</taxon>
        <taxon>Actinomycetes</taxon>
        <taxon>Pseudonocardiales</taxon>
        <taxon>Pseudonocardiaceae</taxon>
        <taxon>Kutzneria</taxon>
    </lineage>
</organism>